<sequence>MRCITTLAGGFAEAFIYKLVIESQSDYPLGRPFPPRLESLDIRNINLRRFDNRILRLTNLSALSIEASRISSVPKDVECLRLTLLCLKSNLIETWPSVSKGSALAISLRYLNLSGNRIAWLPDDFWNLENLESLLITDNHLAALPAANLQRLKKLRDLHLQNNRLRCLPYALSQFRRMGMLSLSGNPWVKPFPPVERNEAPKSLFHFASAVVLRNYGHLLHALVLQLPRNVEMQLSVLRRCFRCGRVCGAEADWYVGYIELDYTERIYSPLLGVRSEVKPVCIRYYCSPHCGIRGRMYEHFH</sequence>
<dbReference type="WBParaSite" id="TTAC_0000159201-mRNA-1">
    <property type="protein sequence ID" value="TTAC_0000159201-mRNA-1"/>
    <property type="gene ID" value="TTAC_0000159201"/>
</dbReference>
<dbReference type="AlphaFoldDB" id="A0A0R3WLF4"/>
<dbReference type="Pfam" id="PF00560">
    <property type="entry name" value="LRR_1"/>
    <property type="match status" value="1"/>
</dbReference>
<dbReference type="Pfam" id="PF13855">
    <property type="entry name" value="LRR_8"/>
    <property type="match status" value="1"/>
</dbReference>
<dbReference type="SMART" id="SM00369">
    <property type="entry name" value="LRR_TYP"/>
    <property type="match status" value="4"/>
</dbReference>
<protein>
    <submittedName>
        <fullName evidence="5">Leucine-rich repeat protein 1</fullName>
    </submittedName>
</protein>
<proteinExistence type="predicted"/>
<dbReference type="PANTHER" id="PTHR48051">
    <property type="match status" value="1"/>
</dbReference>
<keyword evidence="1" id="KW-0433">Leucine-rich repeat</keyword>
<dbReference type="Proteomes" id="UP000274429">
    <property type="component" value="Unassembled WGS sequence"/>
</dbReference>
<evidence type="ECO:0000256" key="1">
    <source>
        <dbReference type="ARBA" id="ARBA00022614"/>
    </source>
</evidence>
<accession>A0A0R3WLF4</accession>
<dbReference type="InterPro" id="IPR001611">
    <property type="entry name" value="Leu-rich_rpt"/>
</dbReference>
<evidence type="ECO:0000313" key="3">
    <source>
        <dbReference type="EMBL" id="VDM18242.1"/>
    </source>
</evidence>
<dbReference type="PROSITE" id="PS51450">
    <property type="entry name" value="LRR"/>
    <property type="match status" value="1"/>
</dbReference>
<keyword evidence="2" id="KW-0677">Repeat</keyword>
<evidence type="ECO:0000313" key="5">
    <source>
        <dbReference type="WBParaSite" id="TTAC_0000159201-mRNA-1"/>
    </source>
</evidence>
<organism evidence="5">
    <name type="scientific">Hydatigena taeniaeformis</name>
    <name type="common">Feline tapeworm</name>
    <name type="synonym">Taenia taeniaeformis</name>
    <dbReference type="NCBI Taxonomy" id="6205"/>
    <lineage>
        <taxon>Eukaryota</taxon>
        <taxon>Metazoa</taxon>
        <taxon>Spiralia</taxon>
        <taxon>Lophotrochozoa</taxon>
        <taxon>Platyhelminthes</taxon>
        <taxon>Cestoda</taxon>
        <taxon>Eucestoda</taxon>
        <taxon>Cyclophyllidea</taxon>
        <taxon>Taeniidae</taxon>
        <taxon>Hydatigera</taxon>
    </lineage>
</organism>
<dbReference type="SUPFAM" id="SSF52058">
    <property type="entry name" value="L domain-like"/>
    <property type="match status" value="1"/>
</dbReference>
<reference evidence="3 4" key="2">
    <citation type="submission" date="2018-11" db="EMBL/GenBank/DDBJ databases">
        <authorList>
            <consortium name="Pathogen Informatics"/>
        </authorList>
    </citation>
    <scope>NUCLEOTIDE SEQUENCE [LARGE SCALE GENOMIC DNA]</scope>
</reference>
<keyword evidence="4" id="KW-1185">Reference proteome</keyword>
<evidence type="ECO:0000256" key="2">
    <source>
        <dbReference type="ARBA" id="ARBA00022737"/>
    </source>
</evidence>
<dbReference type="STRING" id="6205.A0A0R3WLF4"/>
<dbReference type="InterPro" id="IPR050216">
    <property type="entry name" value="LRR_domain-containing"/>
</dbReference>
<reference evidence="5" key="1">
    <citation type="submission" date="2017-02" db="UniProtKB">
        <authorList>
            <consortium name="WormBaseParasite"/>
        </authorList>
    </citation>
    <scope>IDENTIFICATION</scope>
</reference>
<dbReference type="PANTHER" id="PTHR48051:SF1">
    <property type="entry name" value="RAS SUPPRESSOR PROTEIN 1"/>
    <property type="match status" value="1"/>
</dbReference>
<evidence type="ECO:0000313" key="4">
    <source>
        <dbReference type="Proteomes" id="UP000274429"/>
    </source>
</evidence>
<dbReference type="InterPro" id="IPR032675">
    <property type="entry name" value="LRR_dom_sf"/>
</dbReference>
<gene>
    <name evidence="3" type="ORF">TTAC_LOCUS1579</name>
</gene>
<dbReference type="GO" id="GO:0005737">
    <property type="term" value="C:cytoplasm"/>
    <property type="evidence" value="ECO:0007669"/>
    <property type="project" value="TreeGrafter"/>
</dbReference>
<dbReference type="Gene3D" id="3.80.10.10">
    <property type="entry name" value="Ribonuclease Inhibitor"/>
    <property type="match status" value="2"/>
</dbReference>
<dbReference type="OrthoDB" id="17912at2759"/>
<dbReference type="InterPro" id="IPR003591">
    <property type="entry name" value="Leu-rich_rpt_typical-subtyp"/>
</dbReference>
<dbReference type="EMBL" id="UYWX01000386">
    <property type="protein sequence ID" value="VDM18242.1"/>
    <property type="molecule type" value="Genomic_DNA"/>
</dbReference>
<name>A0A0R3WLF4_HYDTA</name>